<feature type="coiled-coil region" evidence="1">
    <location>
        <begin position="193"/>
        <end position="284"/>
    </location>
</feature>
<reference evidence="3 4" key="1">
    <citation type="submission" date="2018-10" db="EMBL/GenBank/DDBJ databases">
        <title>The genome of Lysobacter enzymogenes OH11.</title>
        <authorList>
            <person name="Liu F."/>
            <person name="Zhao Y."/>
            <person name="Qian G."/>
            <person name="Chen Y."/>
            <person name="Xu H."/>
        </authorList>
    </citation>
    <scope>NUCLEOTIDE SEQUENCE [LARGE SCALE GENOMIC DNA]</scope>
    <source>
        <strain evidence="3 4">OH11</strain>
    </source>
</reference>
<dbReference type="Proteomes" id="UP000275910">
    <property type="component" value="Unassembled WGS sequence"/>
</dbReference>
<comment type="caution">
    <text evidence="3">The sequence shown here is derived from an EMBL/GenBank/DDBJ whole genome shotgun (WGS) entry which is preliminary data.</text>
</comment>
<dbReference type="AlphaFoldDB" id="A0A3N2RKY7"/>
<accession>A0A3N2RKY7</accession>
<evidence type="ECO:0000313" key="3">
    <source>
        <dbReference type="EMBL" id="ROU08140.1"/>
    </source>
</evidence>
<keyword evidence="1" id="KW-0175">Coiled coil</keyword>
<keyword evidence="2" id="KW-0472">Membrane</keyword>
<evidence type="ECO:0000256" key="2">
    <source>
        <dbReference type="SAM" id="Phobius"/>
    </source>
</evidence>
<name>A0A3N2RKY7_LYSEN</name>
<evidence type="ECO:0000313" key="4">
    <source>
        <dbReference type="Proteomes" id="UP000275910"/>
    </source>
</evidence>
<gene>
    <name evidence="3" type="ORF">D9T17_05720</name>
</gene>
<keyword evidence="2" id="KW-0812">Transmembrane</keyword>
<dbReference type="EMBL" id="RCTY01000017">
    <property type="protein sequence ID" value="ROU08140.1"/>
    <property type="molecule type" value="Genomic_DNA"/>
</dbReference>
<dbReference type="RefSeq" id="WP_123646538.1">
    <property type="nucleotide sequence ID" value="NZ_RCTY01000017.1"/>
</dbReference>
<proteinExistence type="predicted"/>
<sequence>MFANLRTSGRTAPRRIAAQRGQGQIWLVWGLIGAAVVLAALVGVGVYMGVKRQQDNRRELAALRATGNELIEQQRRFANGETADPLSGSAPEAGETVPARDNTELLRGFNALLRDIASRTQQRQQQVAAEVATLQLDRLLAPERLTSAAGRRASREATRRYMQLIDRSAAIGEQARGELRQRAQILVSRLPQRDTLVAQMENSSAERSALEKRMVRNQREAAELSLQVVELIERARTRVQLQDGGLAFARQQDLDAYNRLIERIQATEQEQQRLKRLNAELLAKAQARFAAHGP</sequence>
<organism evidence="3 4">
    <name type="scientific">Lysobacter enzymogenes</name>
    <dbReference type="NCBI Taxonomy" id="69"/>
    <lineage>
        <taxon>Bacteria</taxon>
        <taxon>Pseudomonadati</taxon>
        <taxon>Pseudomonadota</taxon>
        <taxon>Gammaproteobacteria</taxon>
        <taxon>Lysobacterales</taxon>
        <taxon>Lysobacteraceae</taxon>
        <taxon>Lysobacter</taxon>
    </lineage>
</organism>
<feature type="transmembrane region" description="Helical" evidence="2">
    <location>
        <begin position="26"/>
        <end position="50"/>
    </location>
</feature>
<keyword evidence="2" id="KW-1133">Transmembrane helix</keyword>
<evidence type="ECO:0000256" key="1">
    <source>
        <dbReference type="SAM" id="Coils"/>
    </source>
</evidence>
<protein>
    <submittedName>
        <fullName evidence="3">Uncharacterized protein</fullName>
    </submittedName>
</protein>